<keyword evidence="2" id="KW-0812">Transmembrane</keyword>
<dbReference type="Gene3D" id="1.20.5.170">
    <property type="match status" value="1"/>
</dbReference>
<organism evidence="4 5">
    <name type="scientific">Glomus cerebriforme</name>
    <dbReference type="NCBI Taxonomy" id="658196"/>
    <lineage>
        <taxon>Eukaryota</taxon>
        <taxon>Fungi</taxon>
        <taxon>Fungi incertae sedis</taxon>
        <taxon>Mucoromycota</taxon>
        <taxon>Glomeromycotina</taxon>
        <taxon>Glomeromycetes</taxon>
        <taxon>Glomerales</taxon>
        <taxon>Glomeraceae</taxon>
        <taxon>Glomus</taxon>
    </lineage>
</organism>
<feature type="chain" id="PRO_5017299933" evidence="3">
    <location>
        <begin position="19"/>
        <end position="306"/>
    </location>
</feature>
<keyword evidence="3" id="KW-0732">Signal</keyword>
<feature type="signal peptide" evidence="3">
    <location>
        <begin position="1"/>
        <end position="18"/>
    </location>
</feature>
<gene>
    <name evidence="4" type="ORF">C1645_832452</name>
</gene>
<evidence type="ECO:0000256" key="2">
    <source>
        <dbReference type="SAM" id="Phobius"/>
    </source>
</evidence>
<keyword evidence="2" id="KW-0472">Membrane</keyword>
<evidence type="ECO:0000256" key="1">
    <source>
        <dbReference type="SAM" id="Coils"/>
    </source>
</evidence>
<sequence length="306" mass="35450">MMLFFIIFISFSFPLVSAQVSDDYAQGAFSGYVDVLINAMVPLFIYLMVDYDFEEDSSKTLAQLLRSLVLLVHVGLQQELAFMFSIFKIPNFMRILQHIVIGLMGLGVIGNFIMFFKVESTQIEKEKPKKIDSTDDLENKLLNKLNAAIQTFFEANVKKQIQTLEEKVNILEENIETLEENVRTQIKIFEENVENKINLLEESVEKRIQILAKSVEVLEENIGILENNIKDLAEYVRNQIKLLKESVEKQIQPLEKSVETLEKRVGNVETKFQTLEEKFKSLEKRAEILEKKNITIKRTRNSKNCN</sequence>
<evidence type="ECO:0000256" key="3">
    <source>
        <dbReference type="SAM" id="SignalP"/>
    </source>
</evidence>
<evidence type="ECO:0000313" key="5">
    <source>
        <dbReference type="Proteomes" id="UP000265703"/>
    </source>
</evidence>
<keyword evidence="2" id="KW-1133">Transmembrane helix</keyword>
<accession>A0A397SFI6</accession>
<evidence type="ECO:0000313" key="4">
    <source>
        <dbReference type="EMBL" id="RIA84302.1"/>
    </source>
</evidence>
<dbReference type="Proteomes" id="UP000265703">
    <property type="component" value="Unassembled WGS sequence"/>
</dbReference>
<proteinExistence type="predicted"/>
<dbReference type="OrthoDB" id="2404674at2759"/>
<reference evidence="4 5" key="1">
    <citation type="submission" date="2018-06" db="EMBL/GenBank/DDBJ databases">
        <title>Comparative genomics reveals the genomic features of Rhizophagus irregularis, R. cerebriforme, R. diaphanum and Gigaspora rosea, and their symbiotic lifestyle signature.</title>
        <authorList>
            <person name="Morin E."/>
            <person name="San Clemente H."/>
            <person name="Chen E.C.H."/>
            <person name="De La Providencia I."/>
            <person name="Hainaut M."/>
            <person name="Kuo A."/>
            <person name="Kohler A."/>
            <person name="Murat C."/>
            <person name="Tang N."/>
            <person name="Roy S."/>
            <person name="Loubradou J."/>
            <person name="Henrissat B."/>
            <person name="Grigoriev I.V."/>
            <person name="Corradi N."/>
            <person name="Roux C."/>
            <person name="Martin F.M."/>
        </authorList>
    </citation>
    <scope>NUCLEOTIDE SEQUENCE [LARGE SCALE GENOMIC DNA]</scope>
    <source>
        <strain evidence="4 5">DAOM 227022</strain>
    </source>
</reference>
<protein>
    <submittedName>
        <fullName evidence="4">Uncharacterized protein</fullName>
    </submittedName>
</protein>
<keyword evidence="1" id="KW-0175">Coiled coil</keyword>
<name>A0A397SFI6_9GLOM</name>
<feature type="transmembrane region" description="Helical" evidence="2">
    <location>
        <begin position="68"/>
        <end position="89"/>
    </location>
</feature>
<comment type="caution">
    <text evidence="4">The sequence shown here is derived from an EMBL/GenBank/DDBJ whole genome shotgun (WGS) entry which is preliminary data.</text>
</comment>
<feature type="transmembrane region" description="Helical" evidence="2">
    <location>
        <begin position="28"/>
        <end position="47"/>
    </location>
</feature>
<dbReference type="STRING" id="658196.A0A397SFI6"/>
<feature type="coiled-coil region" evidence="1">
    <location>
        <begin position="154"/>
        <end position="299"/>
    </location>
</feature>
<dbReference type="SUPFAM" id="SSF57997">
    <property type="entry name" value="Tropomyosin"/>
    <property type="match status" value="1"/>
</dbReference>
<feature type="transmembrane region" description="Helical" evidence="2">
    <location>
        <begin position="95"/>
        <end position="116"/>
    </location>
</feature>
<dbReference type="EMBL" id="QKYT01000502">
    <property type="protein sequence ID" value="RIA84302.1"/>
    <property type="molecule type" value="Genomic_DNA"/>
</dbReference>
<keyword evidence="5" id="KW-1185">Reference proteome</keyword>
<dbReference type="AlphaFoldDB" id="A0A397SFI6"/>